<keyword evidence="2" id="KW-1185">Reference proteome</keyword>
<protein>
    <submittedName>
        <fullName evidence="1">Predicted protein</fullName>
    </submittedName>
</protein>
<sequence length="104" mass="11707">MDSGLSTLLSHPVLVQPLALSQSWSTGCFQRLRTHPYTPPWFVSDSSPFRRQPKFTVPPPPFHCQPKFTVPPSTQVSSIRSVPTSARPLPVYQRAAVRDREVTH</sequence>
<dbReference type="HOGENOM" id="CLU_2250598_0_0_1"/>
<accession>B0D2W8</accession>
<reference evidence="1 2" key="1">
    <citation type="journal article" date="2008" name="Nature">
        <title>The genome of Laccaria bicolor provides insights into mycorrhizal symbiosis.</title>
        <authorList>
            <person name="Martin F."/>
            <person name="Aerts A."/>
            <person name="Ahren D."/>
            <person name="Brun A."/>
            <person name="Danchin E.G.J."/>
            <person name="Duchaussoy F."/>
            <person name="Gibon J."/>
            <person name="Kohler A."/>
            <person name="Lindquist E."/>
            <person name="Pereda V."/>
            <person name="Salamov A."/>
            <person name="Shapiro H.J."/>
            <person name="Wuyts J."/>
            <person name="Blaudez D."/>
            <person name="Buee M."/>
            <person name="Brokstein P."/>
            <person name="Canbaeck B."/>
            <person name="Cohen D."/>
            <person name="Courty P.E."/>
            <person name="Coutinho P.M."/>
            <person name="Delaruelle C."/>
            <person name="Detter J.C."/>
            <person name="Deveau A."/>
            <person name="DiFazio S."/>
            <person name="Duplessis S."/>
            <person name="Fraissinet-Tachet L."/>
            <person name="Lucic E."/>
            <person name="Frey-Klett P."/>
            <person name="Fourrey C."/>
            <person name="Feussner I."/>
            <person name="Gay G."/>
            <person name="Grimwood J."/>
            <person name="Hoegger P.J."/>
            <person name="Jain P."/>
            <person name="Kilaru S."/>
            <person name="Labbe J."/>
            <person name="Lin Y.C."/>
            <person name="Legue V."/>
            <person name="Le Tacon F."/>
            <person name="Marmeisse R."/>
            <person name="Melayah D."/>
            <person name="Montanini B."/>
            <person name="Muratet M."/>
            <person name="Nehls U."/>
            <person name="Niculita-Hirzel H."/>
            <person name="Oudot-Le Secq M.P."/>
            <person name="Peter M."/>
            <person name="Quesneville H."/>
            <person name="Rajashekar B."/>
            <person name="Reich M."/>
            <person name="Rouhier N."/>
            <person name="Schmutz J."/>
            <person name="Yin T."/>
            <person name="Chalot M."/>
            <person name="Henrissat B."/>
            <person name="Kuees U."/>
            <person name="Lucas S."/>
            <person name="Van de Peer Y."/>
            <person name="Podila G.K."/>
            <person name="Polle A."/>
            <person name="Pukkila P.J."/>
            <person name="Richardson P.M."/>
            <person name="Rouze P."/>
            <person name="Sanders I.R."/>
            <person name="Stajich J.E."/>
            <person name="Tunlid A."/>
            <person name="Tuskan G."/>
            <person name="Grigoriev I.V."/>
        </authorList>
    </citation>
    <scope>NUCLEOTIDE SEQUENCE [LARGE SCALE GENOMIC DNA]</scope>
    <source>
        <strain evidence="2">S238N-H82 / ATCC MYA-4686</strain>
    </source>
</reference>
<dbReference type="EMBL" id="DS547096">
    <property type="protein sequence ID" value="EDR11166.1"/>
    <property type="molecule type" value="Genomic_DNA"/>
</dbReference>
<evidence type="ECO:0000313" key="2">
    <source>
        <dbReference type="Proteomes" id="UP000001194"/>
    </source>
</evidence>
<organism evidence="2">
    <name type="scientific">Laccaria bicolor (strain S238N-H82 / ATCC MYA-4686)</name>
    <name type="common">Bicoloured deceiver</name>
    <name type="synonym">Laccaria laccata var. bicolor</name>
    <dbReference type="NCBI Taxonomy" id="486041"/>
    <lineage>
        <taxon>Eukaryota</taxon>
        <taxon>Fungi</taxon>
        <taxon>Dikarya</taxon>
        <taxon>Basidiomycota</taxon>
        <taxon>Agaricomycotina</taxon>
        <taxon>Agaricomycetes</taxon>
        <taxon>Agaricomycetidae</taxon>
        <taxon>Agaricales</taxon>
        <taxon>Agaricineae</taxon>
        <taxon>Hydnangiaceae</taxon>
        <taxon>Laccaria</taxon>
    </lineage>
</organism>
<dbReference type="KEGG" id="lbc:LACBIDRAFT_315674"/>
<dbReference type="AlphaFoldDB" id="B0D2W8"/>
<dbReference type="Proteomes" id="UP000001194">
    <property type="component" value="Unassembled WGS sequence"/>
</dbReference>
<dbReference type="InParanoid" id="B0D2W8"/>
<gene>
    <name evidence="1" type="ORF">LACBIDRAFT_315674</name>
</gene>
<dbReference type="RefSeq" id="XP_001878467.1">
    <property type="nucleotide sequence ID" value="XM_001878432.1"/>
</dbReference>
<proteinExistence type="predicted"/>
<name>B0D2W8_LACBS</name>
<dbReference type="GeneID" id="6073838"/>
<evidence type="ECO:0000313" key="1">
    <source>
        <dbReference type="EMBL" id="EDR11166.1"/>
    </source>
</evidence>